<evidence type="ECO:0000313" key="5">
    <source>
        <dbReference type="Proteomes" id="UP001156601"/>
    </source>
</evidence>
<feature type="domain" description="DUF2231" evidence="3">
    <location>
        <begin position="15"/>
        <end position="142"/>
    </location>
</feature>
<dbReference type="Gene3D" id="3.80.10.10">
    <property type="entry name" value="Ribonuclease Inhibitor"/>
    <property type="match status" value="1"/>
</dbReference>
<dbReference type="Proteomes" id="UP001156601">
    <property type="component" value="Unassembled WGS sequence"/>
</dbReference>
<feature type="transmembrane region" description="Helical" evidence="1">
    <location>
        <begin position="86"/>
        <end position="104"/>
    </location>
</feature>
<feature type="transmembrane region" description="Helical" evidence="1">
    <location>
        <begin position="116"/>
        <end position="137"/>
    </location>
</feature>
<dbReference type="InterPro" id="IPR036909">
    <property type="entry name" value="Cyt_c-like_dom_sf"/>
</dbReference>
<name>A0AA37SZ40_9ALTE</name>
<dbReference type="EMBL" id="BSOT01000005">
    <property type="protein sequence ID" value="GLR71189.1"/>
    <property type="molecule type" value="Genomic_DNA"/>
</dbReference>
<dbReference type="SUPFAM" id="SSF46626">
    <property type="entry name" value="Cytochrome c"/>
    <property type="match status" value="1"/>
</dbReference>
<dbReference type="Pfam" id="PF07635">
    <property type="entry name" value="PSCyt1"/>
    <property type="match status" value="1"/>
</dbReference>
<sequence length="476" mass="51971">MGISEPSLLLFLGRLHPLVLHFPVALLIAVVIVEVFARFRGITNSPIFQSTIYFILIVGALSAAVTAAMGWSLAHHGGYVGDTIYWHKRFGLAVALLAILALLFKRLSLQKKMASFKYAYTTTLFLCVSAIFVTGHYGGMLTHGDNFLSSAAPEPMASWLGKTTNRAATDKYLTTDTFTTQIEPILKHYCYQCHGESKQQGGLNLNKQDMALAGGDSGVAAITPGSALNSEAIRRLFMLRENKKAMPPDGKPRPSAEELVALMDWIENGAPWAGEASGPSTFLADILGENAEPADATAIEMLRRTGASVKEISKTNPLLMVNLSLHSYSPQQLTQLLAPLKHNIAWLNLSNNKITKEVSELISECSQITQLILSNSALNDDLIAPIAQLKHLVVLNLTSNEISIDGVNEVIGLPRLERLYLWKNPIETEQLDQLKLAYPSIKITSNIALVQTNASATKRRKTPVKTSTKNIEGVEL</sequence>
<dbReference type="GO" id="GO:0009055">
    <property type="term" value="F:electron transfer activity"/>
    <property type="evidence" value="ECO:0007669"/>
    <property type="project" value="InterPro"/>
</dbReference>
<gene>
    <name evidence="4" type="ORF">GCM10007852_20970</name>
</gene>
<reference evidence="4" key="1">
    <citation type="journal article" date="2014" name="Int. J. Syst. Evol. Microbiol.">
        <title>Complete genome sequence of Corynebacterium casei LMG S-19264T (=DSM 44701T), isolated from a smear-ripened cheese.</title>
        <authorList>
            <consortium name="US DOE Joint Genome Institute (JGI-PGF)"/>
            <person name="Walter F."/>
            <person name="Albersmeier A."/>
            <person name="Kalinowski J."/>
            <person name="Ruckert C."/>
        </authorList>
    </citation>
    <scope>NUCLEOTIDE SEQUENCE</scope>
    <source>
        <strain evidence="4">NBRC 110023</strain>
    </source>
</reference>
<keyword evidence="5" id="KW-1185">Reference proteome</keyword>
<evidence type="ECO:0000313" key="4">
    <source>
        <dbReference type="EMBL" id="GLR71189.1"/>
    </source>
</evidence>
<accession>A0AA37SZ40</accession>
<evidence type="ECO:0000256" key="1">
    <source>
        <dbReference type="SAM" id="Phobius"/>
    </source>
</evidence>
<evidence type="ECO:0000259" key="2">
    <source>
        <dbReference type="Pfam" id="PF07635"/>
    </source>
</evidence>
<dbReference type="GO" id="GO:0020037">
    <property type="term" value="F:heme binding"/>
    <property type="evidence" value="ECO:0007669"/>
    <property type="project" value="InterPro"/>
</dbReference>
<dbReference type="Pfam" id="PF09990">
    <property type="entry name" value="DUF2231"/>
    <property type="match status" value="1"/>
</dbReference>
<feature type="transmembrane region" description="Helical" evidence="1">
    <location>
        <begin position="51"/>
        <end position="74"/>
    </location>
</feature>
<dbReference type="SUPFAM" id="SSF52047">
    <property type="entry name" value="RNI-like"/>
    <property type="match status" value="1"/>
</dbReference>
<dbReference type="InterPro" id="IPR032675">
    <property type="entry name" value="LRR_dom_sf"/>
</dbReference>
<feature type="domain" description="Cytochrome C Planctomycete-type" evidence="2">
    <location>
        <begin position="190"/>
        <end position="250"/>
    </location>
</feature>
<comment type="caution">
    <text evidence="4">The sequence shown here is derived from an EMBL/GenBank/DDBJ whole genome shotgun (WGS) entry which is preliminary data.</text>
</comment>
<dbReference type="AlphaFoldDB" id="A0AA37SZ40"/>
<organism evidence="4 5">
    <name type="scientific">Agaribacter marinus</name>
    <dbReference type="NCBI Taxonomy" id="1431249"/>
    <lineage>
        <taxon>Bacteria</taxon>
        <taxon>Pseudomonadati</taxon>
        <taxon>Pseudomonadota</taxon>
        <taxon>Gammaproteobacteria</taxon>
        <taxon>Alteromonadales</taxon>
        <taxon>Alteromonadaceae</taxon>
        <taxon>Agaribacter</taxon>
    </lineage>
</organism>
<dbReference type="PANTHER" id="PTHR35889">
    <property type="entry name" value="CYCLOINULO-OLIGOSACCHARIDE FRUCTANOTRANSFERASE-RELATED"/>
    <property type="match status" value="1"/>
</dbReference>
<dbReference type="InterPro" id="IPR011429">
    <property type="entry name" value="Cyt_c_Planctomycete-type"/>
</dbReference>
<dbReference type="InterPro" id="IPR019251">
    <property type="entry name" value="DUF2231_TM"/>
</dbReference>
<reference evidence="4" key="2">
    <citation type="submission" date="2023-01" db="EMBL/GenBank/DDBJ databases">
        <title>Draft genome sequence of Agaribacter marinus strain NBRC 110023.</title>
        <authorList>
            <person name="Sun Q."/>
            <person name="Mori K."/>
        </authorList>
    </citation>
    <scope>NUCLEOTIDE SEQUENCE</scope>
    <source>
        <strain evidence="4">NBRC 110023</strain>
    </source>
</reference>
<evidence type="ECO:0000259" key="3">
    <source>
        <dbReference type="Pfam" id="PF09990"/>
    </source>
</evidence>
<keyword evidence="1" id="KW-1133">Transmembrane helix</keyword>
<feature type="transmembrane region" description="Helical" evidence="1">
    <location>
        <begin position="20"/>
        <end position="39"/>
    </location>
</feature>
<proteinExistence type="predicted"/>
<evidence type="ECO:0008006" key="6">
    <source>
        <dbReference type="Google" id="ProtNLM"/>
    </source>
</evidence>
<dbReference type="PANTHER" id="PTHR35889:SF3">
    <property type="entry name" value="F-BOX DOMAIN-CONTAINING PROTEIN"/>
    <property type="match status" value="1"/>
</dbReference>
<protein>
    <recommendedName>
        <fullName evidence="6">Planctomycete cytochrome C</fullName>
    </recommendedName>
</protein>
<keyword evidence="1" id="KW-0812">Transmembrane</keyword>
<keyword evidence="1" id="KW-0472">Membrane</keyword>
<dbReference type="RefSeq" id="WP_284217483.1">
    <property type="nucleotide sequence ID" value="NZ_BSOT01000005.1"/>
</dbReference>